<dbReference type="FunFam" id="1.10.287.130:FF:000037">
    <property type="entry name" value="Hybrid sensor histidine kinase/response regulator"/>
    <property type="match status" value="1"/>
</dbReference>
<dbReference type="Pfam" id="PF02518">
    <property type="entry name" value="HATPase_c"/>
    <property type="match status" value="1"/>
</dbReference>
<dbReference type="SUPFAM" id="SSF55874">
    <property type="entry name" value="ATPase domain of HSP90 chaperone/DNA topoisomerase II/histidine kinase"/>
    <property type="match status" value="1"/>
</dbReference>
<dbReference type="Gene3D" id="1.10.287.130">
    <property type="match status" value="1"/>
</dbReference>
<dbReference type="Pfam" id="PF00072">
    <property type="entry name" value="Response_reg"/>
    <property type="match status" value="1"/>
</dbReference>
<dbReference type="EC" id="2.7.13.3" evidence="2"/>
<feature type="domain" description="Response regulatory" evidence="7">
    <location>
        <begin position="731"/>
        <end position="847"/>
    </location>
</feature>
<dbReference type="PROSITE" id="PS50109">
    <property type="entry name" value="HIS_KIN"/>
    <property type="match status" value="1"/>
</dbReference>
<evidence type="ECO:0000259" key="6">
    <source>
        <dbReference type="PROSITE" id="PS50109"/>
    </source>
</evidence>
<keyword evidence="5" id="KW-1133">Transmembrane helix</keyword>
<feature type="transmembrane region" description="Helical" evidence="5">
    <location>
        <begin position="59"/>
        <end position="79"/>
    </location>
</feature>
<gene>
    <name evidence="8" type="ORF">BXY53_0909</name>
</gene>
<evidence type="ECO:0000256" key="2">
    <source>
        <dbReference type="ARBA" id="ARBA00012438"/>
    </source>
</evidence>
<dbReference type="InterPro" id="IPR036097">
    <property type="entry name" value="HisK_dim/P_sf"/>
</dbReference>
<dbReference type="InterPro" id="IPR001789">
    <property type="entry name" value="Sig_transdc_resp-reg_receiver"/>
</dbReference>
<dbReference type="InterPro" id="IPR036890">
    <property type="entry name" value="HATPase_C_sf"/>
</dbReference>
<comment type="catalytic activity">
    <reaction evidence="1">
        <text>ATP + protein L-histidine = ADP + protein N-phospho-L-histidine.</text>
        <dbReference type="EC" id="2.7.13.3"/>
    </reaction>
</comment>
<dbReference type="EMBL" id="QXDF01000001">
    <property type="protein sequence ID" value="RIA55826.1"/>
    <property type="molecule type" value="Genomic_DNA"/>
</dbReference>
<dbReference type="SUPFAM" id="SSF47384">
    <property type="entry name" value="Homodimeric domain of signal transducing histidine kinase"/>
    <property type="match status" value="1"/>
</dbReference>
<keyword evidence="9" id="KW-1185">Reference proteome</keyword>
<feature type="modified residue" description="4-aspartylphosphate" evidence="4">
    <location>
        <position position="782"/>
    </location>
</feature>
<dbReference type="InterPro" id="IPR000014">
    <property type="entry name" value="PAS"/>
</dbReference>
<reference evidence="8 9" key="1">
    <citation type="submission" date="2018-08" db="EMBL/GenBank/DDBJ databases">
        <title>Genomic Encyclopedia of Archaeal and Bacterial Type Strains, Phase II (KMG-II): from individual species to whole genera.</title>
        <authorList>
            <person name="Goeker M."/>
        </authorList>
    </citation>
    <scope>NUCLEOTIDE SEQUENCE [LARGE SCALE GENOMIC DNA]</scope>
    <source>
        <strain evidence="8 9">DSM 5002</strain>
    </source>
</reference>
<dbReference type="InterPro" id="IPR003594">
    <property type="entry name" value="HATPase_dom"/>
</dbReference>
<comment type="caution">
    <text evidence="8">The sequence shown here is derived from an EMBL/GenBank/DDBJ whole genome shotgun (WGS) entry which is preliminary data.</text>
</comment>
<dbReference type="InterPro" id="IPR003661">
    <property type="entry name" value="HisK_dim/P_dom"/>
</dbReference>
<dbReference type="SMART" id="SM00448">
    <property type="entry name" value="REC"/>
    <property type="match status" value="1"/>
</dbReference>
<dbReference type="SMART" id="SM00387">
    <property type="entry name" value="HATPase_c"/>
    <property type="match status" value="1"/>
</dbReference>
<dbReference type="InterPro" id="IPR004358">
    <property type="entry name" value="Sig_transdc_His_kin-like_C"/>
</dbReference>
<keyword evidence="3 4" id="KW-0597">Phosphoprotein</keyword>
<sequence length="850" mass="92020">MSEAQAVLSDGQTSARRQRGGGRVWRAGALALSGLAVAGLMATVLFLVLDAEAQSETAWLVPAAAFLAGLLGAGTWRMVADRGRSAGLLAQGLAQTARVGAAVATPRGELLESNAAYDRLFARAGRAPGDPHQVFAANGDDGAAAFRFAQAAAAHGSHCEVVRWLEPGKDGTPCARWLEARVEPLYRSGVSRGRLMLWQFRDVTAEKKRLQERDARLEQMRAWLDADPAARLTVDAAGRITDMNATMRSWLPEAVRDADPLHLSQVFSEASVSLLMARLNGPRNGAVPRTAMLEVLDEAGEIRPLWAGFRTASEKKGVRPKLQITALNGTGAEATEARAESVDGEELFHGAPIAMATVNAKGKIASRNHAFSQTFAIPVQRGNGRLNVLDLVDETAREPLARMIADAAARKPAGAPLDIAFARDEKRAGRLYVVPTPGKRRRGGADAATIYAIDTTEQRALEEQIAQKQKMQEVGQLAGGIAHDFNNLLTGILGYTDLLLSSHRPSDPAFKDIMEVRNNANRAAALVRHLLAYSRRQTLRPKVLSLTDVIEDFGLLLNRLIGEKVTSNIIHARDLWLVKADANQLEQVLMNLAVNARDAMMPEGGELTIRTANVTERDAAKLDRPGLPVGEYVLLEVGDTGCGMSPEVQEKIFEPFFSTKEIGEGTGFGLSVVHGIVKQTGGYIYVDSREGEGTTFSIYLPRHVEEPAEDSAQGEADGADKKRKDLTGQGTILLVEDEEAVRRFAARALESRGYNVLKATTGVEALDVLAEHGREVDLVISDVMMPEMDGPKLLQQMRKTLPDMKVIFISGYAEEALRRELAEDESFTFLPKPFSLKDLASAVKEALAAQ</sequence>
<keyword evidence="8" id="KW-0808">Transferase</keyword>
<evidence type="ECO:0000313" key="9">
    <source>
        <dbReference type="Proteomes" id="UP000266273"/>
    </source>
</evidence>
<dbReference type="GO" id="GO:0000155">
    <property type="term" value="F:phosphorelay sensor kinase activity"/>
    <property type="evidence" value="ECO:0007669"/>
    <property type="project" value="InterPro"/>
</dbReference>
<dbReference type="InterPro" id="IPR011006">
    <property type="entry name" value="CheY-like_superfamily"/>
</dbReference>
<protein>
    <recommendedName>
        <fullName evidence="2">histidine kinase</fullName>
        <ecNumber evidence="2">2.7.13.3</ecNumber>
    </recommendedName>
</protein>
<evidence type="ECO:0000256" key="3">
    <source>
        <dbReference type="ARBA" id="ARBA00022553"/>
    </source>
</evidence>
<accession>A0A397Q386</accession>
<dbReference type="PRINTS" id="PR00344">
    <property type="entry name" value="BCTRLSENSOR"/>
</dbReference>
<dbReference type="Proteomes" id="UP000266273">
    <property type="component" value="Unassembled WGS sequence"/>
</dbReference>
<dbReference type="SUPFAM" id="SSF52172">
    <property type="entry name" value="CheY-like"/>
    <property type="match status" value="1"/>
</dbReference>
<dbReference type="OrthoDB" id="9796100at2"/>
<dbReference type="AlphaFoldDB" id="A0A397Q386"/>
<evidence type="ECO:0000256" key="1">
    <source>
        <dbReference type="ARBA" id="ARBA00000085"/>
    </source>
</evidence>
<proteinExistence type="predicted"/>
<dbReference type="InterPro" id="IPR005467">
    <property type="entry name" value="His_kinase_dom"/>
</dbReference>
<name>A0A397Q386_9HYPH</name>
<dbReference type="Pfam" id="PF00512">
    <property type="entry name" value="HisKA"/>
    <property type="match status" value="1"/>
</dbReference>
<dbReference type="InterPro" id="IPR035965">
    <property type="entry name" value="PAS-like_dom_sf"/>
</dbReference>
<dbReference type="Gene3D" id="3.30.565.10">
    <property type="entry name" value="Histidine kinase-like ATPase, C-terminal domain"/>
    <property type="match status" value="1"/>
</dbReference>
<dbReference type="SMART" id="SM00091">
    <property type="entry name" value="PAS"/>
    <property type="match status" value="2"/>
</dbReference>
<evidence type="ECO:0000256" key="4">
    <source>
        <dbReference type="PROSITE-ProRule" id="PRU00169"/>
    </source>
</evidence>
<dbReference type="CDD" id="cd00082">
    <property type="entry name" value="HisKA"/>
    <property type="match status" value="1"/>
</dbReference>
<feature type="transmembrane region" description="Helical" evidence="5">
    <location>
        <begin position="24"/>
        <end position="47"/>
    </location>
</feature>
<keyword evidence="5" id="KW-0812">Transmembrane</keyword>
<dbReference type="Gene3D" id="3.40.50.2300">
    <property type="match status" value="1"/>
</dbReference>
<dbReference type="PANTHER" id="PTHR43065:SF42">
    <property type="entry name" value="TWO-COMPONENT SENSOR PPRA"/>
    <property type="match status" value="1"/>
</dbReference>
<dbReference type="RefSeq" id="WP_119060676.1">
    <property type="nucleotide sequence ID" value="NZ_QXDF01000001.1"/>
</dbReference>
<organism evidence="8 9">
    <name type="scientific">Dichotomicrobium thermohalophilum</name>
    <dbReference type="NCBI Taxonomy" id="933063"/>
    <lineage>
        <taxon>Bacteria</taxon>
        <taxon>Pseudomonadati</taxon>
        <taxon>Pseudomonadota</taxon>
        <taxon>Alphaproteobacteria</taxon>
        <taxon>Hyphomicrobiales</taxon>
        <taxon>Hyphomicrobiaceae</taxon>
        <taxon>Dichotomicrobium</taxon>
    </lineage>
</organism>
<dbReference type="PROSITE" id="PS50110">
    <property type="entry name" value="RESPONSE_REGULATORY"/>
    <property type="match status" value="1"/>
</dbReference>
<feature type="domain" description="Histidine kinase" evidence="6">
    <location>
        <begin position="480"/>
        <end position="704"/>
    </location>
</feature>
<evidence type="ECO:0000259" key="7">
    <source>
        <dbReference type="PROSITE" id="PS50110"/>
    </source>
</evidence>
<dbReference type="Gene3D" id="3.30.450.20">
    <property type="entry name" value="PAS domain"/>
    <property type="match status" value="2"/>
</dbReference>
<keyword evidence="5" id="KW-0472">Membrane</keyword>
<dbReference type="SUPFAM" id="SSF55785">
    <property type="entry name" value="PYP-like sensor domain (PAS domain)"/>
    <property type="match status" value="1"/>
</dbReference>
<dbReference type="PANTHER" id="PTHR43065">
    <property type="entry name" value="SENSOR HISTIDINE KINASE"/>
    <property type="match status" value="1"/>
</dbReference>
<evidence type="ECO:0000256" key="5">
    <source>
        <dbReference type="SAM" id="Phobius"/>
    </source>
</evidence>
<keyword evidence="8" id="KW-0418">Kinase</keyword>
<dbReference type="SMART" id="SM00388">
    <property type="entry name" value="HisKA"/>
    <property type="match status" value="1"/>
</dbReference>
<evidence type="ECO:0000313" key="8">
    <source>
        <dbReference type="EMBL" id="RIA55826.1"/>
    </source>
</evidence>